<name>A0A9D2KJ04_9FIRM</name>
<gene>
    <name evidence="2" type="ORF">H9798_09540</name>
</gene>
<reference evidence="2" key="1">
    <citation type="journal article" date="2021" name="PeerJ">
        <title>Extensive microbial diversity within the chicken gut microbiome revealed by metagenomics and culture.</title>
        <authorList>
            <person name="Gilroy R."/>
            <person name="Ravi A."/>
            <person name="Getino M."/>
            <person name="Pursley I."/>
            <person name="Horton D.L."/>
            <person name="Alikhan N.F."/>
            <person name="Baker D."/>
            <person name="Gharbi K."/>
            <person name="Hall N."/>
            <person name="Watson M."/>
            <person name="Adriaenssens E.M."/>
            <person name="Foster-Nyarko E."/>
            <person name="Jarju S."/>
            <person name="Secka A."/>
            <person name="Antonio M."/>
            <person name="Oren A."/>
            <person name="Chaudhuri R.R."/>
            <person name="La Ragione R."/>
            <person name="Hildebrand F."/>
            <person name="Pallen M.J."/>
        </authorList>
    </citation>
    <scope>NUCLEOTIDE SEQUENCE</scope>
    <source>
        <strain evidence="2">ChiSjej2B20-11307</strain>
    </source>
</reference>
<proteinExistence type="predicted"/>
<keyword evidence="1" id="KW-0812">Transmembrane</keyword>
<evidence type="ECO:0000313" key="3">
    <source>
        <dbReference type="Proteomes" id="UP000824223"/>
    </source>
</evidence>
<accession>A0A9D2KJ04</accession>
<keyword evidence="1" id="KW-0472">Membrane</keyword>
<keyword evidence="1" id="KW-1133">Transmembrane helix</keyword>
<dbReference type="Proteomes" id="UP000824223">
    <property type="component" value="Unassembled WGS sequence"/>
</dbReference>
<dbReference type="EMBL" id="DXAK01000046">
    <property type="protein sequence ID" value="HJA07364.1"/>
    <property type="molecule type" value="Genomic_DNA"/>
</dbReference>
<comment type="caution">
    <text evidence="2">The sequence shown here is derived from an EMBL/GenBank/DDBJ whole genome shotgun (WGS) entry which is preliminary data.</text>
</comment>
<reference evidence="2" key="2">
    <citation type="submission" date="2021-04" db="EMBL/GenBank/DDBJ databases">
        <authorList>
            <person name="Gilroy R."/>
        </authorList>
    </citation>
    <scope>NUCLEOTIDE SEQUENCE</scope>
    <source>
        <strain evidence="2">ChiSjej2B20-11307</strain>
    </source>
</reference>
<dbReference type="AlphaFoldDB" id="A0A9D2KJ04"/>
<sequence>MKKTKRILALTGVFLLTCLYISTLVFALIGSPVSADLFKASISATIIIPVLLYGYILTARVLAGRGADQDTDSQNPGEKSDSSKN</sequence>
<protein>
    <submittedName>
        <fullName evidence="2">Uncharacterized protein</fullName>
    </submittedName>
</protein>
<organism evidence="2 3">
    <name type="scientific">Candidatus Mediterraneibacter pullicola</name>
    <dbReference type="NCBI Taxonomy" id="2838682"/>
    <lineage>
        <taxon>Bacteria</taxon>
        <taxon>Bacillati</taxon>
        <taxon>Bacillota</taxon>
        <taxon>Clostridia</taxon>
        <taxon>Lachnospirales</taxon>
        <taxon>Lachnospiraceae</taxon>
        <taxon>Mediterraneibacter</taxon>
    </lineage>
</organism>
<evidence type="ECO:0000256" key="1">
    <source>
        <dbReference type="SAM" id="Phobius"/>
    </source>
</evidence>
<evidence type="ECO:0000313" key="2">
    <source>
        <dbReference type="EMBL" id="HJA07364.1"/>
    </source>
</evidence>
<feature type="transmembrane region" description="Helical" evidence="1">
    <location>
        <begin position="37"/>
        <end position="56"/>
    </location>
</feature>